<gene>
    <name evidence="7" type="ORF">C8D93_101602</name>
</gene>
<dbReference type="OrthoDB" id="102994at2"/>
<dbReference type="RefSeq" id="WP_110263659.1">
    <property type="nucleotide sequence ID" value="NZ_CAWNXA010000001.1"/>
</dbReference>
<dbReference type="PANTHER" id="PTHR30349">
    <property type="entry name" value="PHAGE INTEGRASE-RELATED"/>
    <property type="match status" value="1"/>
</dbReference>
<protein>
    <submittedName>
        <fullName evidence="7">Site-specific recombinase XerD</fullName>
    </submittedName>
</protein>
<dbReference type="InterPro" id="IPR050090">
    <property type="entry name" value="Tyrosine_recombinase_XerCD"/>
</dbReference>
<organism evidence="7 8">
    <name type="scientific">Sinimarinibacterium flocculans</name>
    <dbReference type="NCBI Taxonomy" id="985250"/>
    <lineage>
        <taxon>Bacteria</taxon>
        <taxon>Pseudomonadati</taxon>
        <taxon>Pseudomonadota</taxon>
        <taxon>Gammaproteobacteria</taxon>
        <taxon>Nevskiales</taxon>
        <taxon>Nevskiaceae</taxon>
        <taxon>Sinimarinibacterium</taxon>
    </lineage>
</organism>
<evidence type="ECO:0000259" key="6">
    <source>
        <dbReference type="PROSITE" id="PS51898"/>
    </source>
</evidence>
<dbReference type="Gene3D" id="1.10.150.130">
    <property type="match status" value="1"/>
</dbReference>
<dbReference type="PANTHER" id="PTHR30349:SF64">
    <property type="entry name" value="PROPHAGE INTEGRASE INTD-RELATED"/>
    <property type="match status" value="1"/>
</dbReference>
<proteinExistence type="inferred from homology"/>
<evidence type="ECO:0000313" key="8">
    <source>
        <dbReference type="Proteomes" id="UP000248330"/>
    </source>
</evidence>
<dbReference type="InterPro" id="IPR011010">
    <property type="entry name" value="DNA_brk_join_enz"/>
</dbReference>
<dbReference type="Gene3D" id="1.10.443.10">
    <property type="entry name" value="Intergrase catalytic core"/>
    <property type="match status" value="1"/>
</dbReference>
<dbReference type="InterPro" id="IPR010998">
    <property type="entry name" value="Integrase_recombinase_N"/>
</dbReference>
<dbReference type="AlphaFoldDB" id="A0A318EHZ1"/>
<dbReference type="Pfam" id="PF00589">
    <property type="entry name" value="Phage_integrase"/>
    <property type="match status" value="1"/>
</dbReference>
<dbReference type="EMBL" id="QICN01000001">
    <property type="protein sequence ID" value="PXV71550.1"/>
    <property type="molecule type" value="Genomic_DNA"/>
</dbReference>
<evidence type="ECO:0000313" key="7">
    <source>
        <dbReference type="EMBL" id="PXV71550.1"/>
    </source>
</evidence>
<keyword evidence="3" id="KW-0238">DNA-binding</keyword>
<reference evidence="7 8" key="1">
    <citation type="submission" date="2018-04" db="EMBL/GenBank/DDBJ databases">
        <title>Genomic Encyclopedia of Type Strains, Phase IV (KMG-IV): sequencing the most valuable type-strain genomes for metagenomic binning, comparative biology and taxonomic classification.</title>
        <authorList>
            <person name="Goeker M."/>
        </authorList>
    </citation>
    <scope>NUCLEOTIDE SEQUENCE [LARGE SCALE GENOMIC DNA]</scope>
    <source>
        <strain evidence="7 8">DSM 104150</strain>
    </source>
</reference>
<accession>A0A318EHZ1</accession>
<dbReference type="PROSITE" id="PS51898">
    <property type="entry name" value="TYR_RECOMBINASE"/>
    <property type="match status" value="1"/>
</dbReference>
<dbReference type="GO" id="GO:0003677">
    <property type="term" value="F:DNA binding"/>
    <property type="evidence" value="ECO:0007669"/>
    <property type="project" value="UniProtKB-KW"/>
</dbReference>
<evidence type="ECO:0000256" key="4">
    <source>
        <dbReference type="ARBA" id="ARBA00023172"/>
    </source>
</evidence>
<keyword evidence="4" id="KW-0233">DNA recombination</keyword>
<dbReference type="GO" id="GO:0015074">
    <property type="term" value="P:DNA integration"/>
    <property type="evidence" value="ECO:0007669"/>
    <property type="project" value="UniProtKB-KW"/>
</dbReference>
<comment type="caution">
    <text evidence="7">The sequence shown here is derived from an EMBL/GenBank/DDBJ whole genome shotgun (WGS) entry which is preliminary data.</text>
</comment>
<comment type="similarity">
    <text evidence="1">Belongs to the 'phage' integrase family.</text>
</comment>
<keyword evidence="8" id="KW-1185">Reference proteome</keyword>
<dbReference type="SUPFAM" id="SSF56349">
    <property type="entry name" value="DNA breaking-rejoining enzymes"/>
    <property type="match status" value="1"/>
</dbReference>
<feature type="compositionally biased region" description="Basic and acidic residues" evidence="5">
    <location>
        <begin position="330"/>
        <end position="348"/>
    </location>
</feature>
<dbReference type="GO" id="GO:0006310">
    <property type="term" value="P:DNA recombination"/>
    <property type="evidence" value="ECO:0007669"/>
    <property type="project" value="UniProtKB-KW"/>
</dbReference>
<dbReference type="Proteomes" id="UP000248330">
    <property type="component" value="Unassembled WGS sequence"/>
</dbReference>
<sequence length="420" mass="47145">MARTPRDARIETRKARLKLQERHDPHWRQVVPGLFIGYRRANARSNGVWYSRKLEAGRYRKKRVGQADDHIDADGKVTLTYTQAVDRVREVAAGKSVSAPRHYGDGVVLNDVIDAYLSARQTIPGGRQNRVMSEGNAKLTRQSWDRYGATIGQMPVTAIDTKTLQTWHAGIAKAPPTKRGKVMSFNPREPQQLRGRKATANRVLTTVKAALRWAQVEGLLSDAHPDYWARVKPFAIDEDPLPRMLEPDEVSRLLKSAAPELRELLTGAMMTGARYGDLCALKVGDFNVEGGVVRIQQGKTGKLLWQPLTPEGKKFFERISVGREQNEPMFRREDGRPWRKSEAARPMHEAAQTSKLQGVTFKAMRSTYGKLLLLATRDIELVAKALGHSDSRITRRHYAHLLPSEVARGIAKLPALGIDE</sequence>
<evidence type="ECO:0000256" key="1">
    <source>
        <dbReference type="ARBA" id="ARBA00008857"/>
    </source>
</evidence>
<evidence type="ECO:0000256" key="5">
    <source>
        <dbReference type="SAM" id="MobiDB-lite"/>
    </source>
</evidence>
<feature type="region of interest" description="Disordered" evidence="5">
    <location>
        <begin position="330"/>
        <end position="351"/>
    </location>
</feature>
<keyword evidence="2" id="KW-0229">DNA integration</keyword>
<feature type="domain" description="Tyr recombinase" evidence="6">
    <location>
        <begin position="240"/>
        <end position="412"/>
    </location>
</feature>
<evidence type="ECO:0000256" key="2">
    <source>
        <dbReference type="ARBA" id="ARBA00022908"/>
    </source>
</evidence>
<name>A0A318EHZ1_9GAMM</name>
<dbReference type="InterPro" id="IPR013762">
    <property type="entry name" value="Integrase-like_cat_sf"/>
</dbReference>
<evidence type="ECO:0000256" key="3">
    <source>
        <dbReference type="ARBA" id="ARBA00023125"/>
    </source>
</evidence>
<dbReference type="InterPro" id="IPR002104">
    <property type="entry name" value="Integrase_catalytic"/>
</dbReference>